<dbReference type="Gene3D" id="3.90.1150.10">
    <property type="entry name" value="Aspartate Aminotransferase, domain 1"/>
    <property type="match status" value="1"/>
</dbReference>
<dbReference type="FunFam" id="3.40.640.10:FF:000014">
    <property type="entry name" value="Adenosylmethionine-8-amino-7-oxononanoate aminotransferase, probable"/>
    <property type="match status" value="1"/>
</dbReference>
<dbReference type="EMBL" id="SACL01000010">
    <property type="protein sequence ID" value="RVT91635.1"/>
    <property type="molecule type" value="Genomic_DNA"/>
</dbReference>
<evidence type="ECO:0000256" key="3">
    <source>
        <dbReference type="ARBA" id="ARBA00022576"/>
    </source>
</evidence>
<dbReference type="PROSITE" id="PS00600">
    <property type="entry name" value="AA_TRANSFER_CLASS_3"/>
    <property type="match status" value="1"/>
</dbReference>
<name>A0A437M253_9PROT</name>
<accession>A0A437M253</accession>
<dbReference type="Proteomes" id="UP000282957">
    <property type="component" value="Unassembled WGS sequence"/>
</dbReference>
<evidence type="ECO:0000313" key="7">
    <source>
        <dbReference type="EMBL" id="RVT91635.1"/>
    </source>
</evidence>
<reference evidence="7 8" key="1">
    <citation type="submission" date="2019-01" db="EMBL/GenBank/DDBJ databases">
        <authorList>
            <person name="Chen W.-M."/>
        </authorList>
    </citation>
    <scope>NUCLEOTIDE SEQUENCE [LARGE SCALE GENOMIC DNA]</scope>
    <source>
        <strain evidence="7 8">CCP-6</strain>
    </source>
</reference>
<dbReference type="PANTHER" id="PTHR42684">
    <property type="entry name" value="ADENOSYLMETHIONINE-8-AMINO-7-OXONONANOATE AMINOTRANSFERASE"/>
    <property type="match status" value="1"/>
</dbReference>
<keyword evidence="3 7" id="KW-0032">Aminotransferase</keyword>
<dbReference type="GO" id="GO:0030170">
    <property type="term" value="F:pyridoxal phosphate binding"/>
    <property type="evidence" value="ECO:0007669"/>
    <property type="project" value="InterPro"/>
</dbReference>
<organism evidence="7 8">
    <name type="scientific">Rhodovarius crocodyli</name>
    <dbReference type="NCBI Taxonomy" id="1979269"/>
    <lineage>
        <taxon>Bacteria</taxon>
        <taxon>Pseudomonadati</taxon>
        <taxon>Pseudomonadota</taxon>
        <taxon>Alphaproteobacteria</taxon>
        <taxon>Acetobacterales</taxon>
        <taxon>Roseomonadaceae</taxon>
        <taxon>Rhodovarius</taxon>
    </lineage>
</organism>
<evidence type="ECO:0000256" key="5">
    <source>
        <dbReference type="ARBA" id="ARBA00022898"/>
    </source>
</evidence>
<keyword evidence="4 7" id="KW-0808">Transferase</keyword>
<dbReference type="GO" id="GO:0009102">
    <property type="term" value="P:biotin biosynthetic process"/>
    <property type="evidence" value="ECO:0007669"/>
    <property type="project" value="TreeGrafter"/>
</dbReference>
<dbReference type="GO" id="GO:0009448">
    <property type="term" value="P:gamma-aminobutyric acid metabolic process"/>
    <property type="evidence" value="ECO:0007669"/>
    <property type="project" value="TreeGrafter"/>
</dbReference>
<sequence>MNHPLNSWAARDQASVLHPYTNLAQHAETGPLVIRRGKGVRVQDEEGRWYLEGMAGLWSASLGFDEPRLVEAATKQLQALPFYHIFNGRSHEPAIELAEKLLSLAPAGLSRVLFSNSGSEANDAAIKLAWHYHHLIGKPQKRKIIGRERAYHGVTIAAASATGQVANHNGFGLPLPGFLRTGSASHWHDALPGENEADFVARRARELEELIAAEGADTIAAFIAEPVTGGGGVFVPPDGYFAAIQEVLRRHEILFIVDEVITGFGRTGTLFASERFGLRPDLLSTAKALSASFLPISALLVSEKINQALLAGSATHGPFAHGVTYAAHPVCAAVALETLRLYEERDIIGHIAQVSPLLQDGLRALLDHPLVGNARGVGLIGAVEIVADKAAKRHFDPALGVGARVQAAALKRGVILRGLKGDAIAACPPLIIRPAEIEELLGALRGALDDVQAWLEEQGHHPARTQP</sequence>
<evidence type="ECO:0000256" key="1">
    <source>
        <dbReference type="ARBA" id="ARBA00001933"/>
    </source>
</evidence>
<dbReference type="PANTHER" id="PTHR42684:SF3">
    <property type="entry name" value="ADENOSYLMETHIONINE-8-AMINO-7-OXONONANOATE AMINOTRANSFERASE"/>
    <property type="match status" value="1"/>
</dbReference>
<dbReference type="Gene3D" id="3.40.640.10">
    <property type="entry name" value="Type I PLP-dependent aspartate aminotransferase-like (Major domain)"/>
    <property type="match status" value="1"/>
</dbReference>
<comment type="cofactor">
    <cofactor evidence="1">
        <name>pyridoxal 5'-phosphate</name>
        <dbReference type="ChEBI" id="CHEBI:597326"/>
    </cofactor>
</comment>
<dbReference type="NCBIfam" id="NF004767">
    <property type="entry name" value="PRK06105.1"/>
    <property type="match status" value="1"/>
</dbReference>
<dbReference type="SUPFAM" id="SSF53383">
    <property type="entry name" value="PLP-dependent transferases"/>
    <property type="match status" value="1"/>
</dbReference>
<dbReference type="RefSeq" id="WP_127789739.1">
    <property type="nucleotide sequence ID" value="NZ_SACL01000010.1"/>
</dbReference>
<evidence type="ECO:0000256" key="2">
    <source>
        <dbReference type="ARBA" id="ARBA00008954"/>
    </source>
</evidence>
<gene>
    <name evidence="7" type="ORF">EOD42_21980</name>
</gene>
<dbReference type="InterPro" id="IPR005814">
    <property type="entry name" value="Aminotrans_3"/>
</dbReference>
<keyword evidence="5 6" id="KW-0663">Pyridoxal phosphate</keyword>
<dbReference type="Pfam" id="PF00202">
    <property type="entry name" value="Aminotran_3"/>
    <property type="match status" value="1"/>
</dbReference>
<protein>
    <submittedName>
        <fullName evidence="7">Aminotransferase class III-fold pyridoxal phosphate-dependent enzyme</fullName>
    </submittedName>
</protein>
<dbReference type="InterPro" id="IPR015422">
    <property type="entry name" value="PyrdxlP-dep_Trfase_small"/>
</dbReference>
<dbReference type="AlphaFoldDB" id="A0A437M253"/>
<comment type="similarity">
    <text evidence="2 6">Belongs to the class-III pyridoxal-phosphate-dependent aminotransferase family.</text>
</comment>
<proteinExistence type="inferred from homology"/>
<comment type="caution">
    <text evidence="7">The sequence shown here is derived from an EMBL/GenBank/DDBJ whole genome shotgun (WGS) entry which is preliminary data.</text>
</comment>
<keyword evidence="8" id="KW-1185">Reference proteome</keyword>
<dbReference type="InterPro" id="IPR015424">
    <property type="entry name" value="PyrdxlP-dep_Trfase"/>
</dbReference>
<evidence type="ECO:0000313" key="8">
    <source>
        <dbReference type="Proteomes" id="UP000282957"/>
    </source>
</evidence>
<dbReference type="PIRSF" id="PIRSF000521">
    <property type="entry name" value="Transaminase_4ab_Lys_Orn"/>
    <property type="match status" value="1"/>
</dbReference>
<dbReference type="OrthoDB" id="9801834at2"/>
<dbReference type="CDD" id="cd00610">
    <property type="entry name" value="OAT_like"/>
    <property type="match status" value="1"/>
</dbReference>
<evidence type="ECO:0000256" key="4">
    <source>
        <dbReference type="ARBA" id="ARBA00022679"/>
    </source>
</evidence>
<dbReference type="InterPro" id="IPR015421">
    <property type="entry name" value="PyrdxlP-dep_Trfase_major"/>
</dbReference>
<evidence type="ECO:0000256" key="6">
    <source>
        <dbReference type="RuleBase" id="RU003560"/>
    </source>
</evidence>
<dbReference type="GO" id="GO:0004015">
    <property type="term" value="F:adenosylmethionine-8-amino-7-oxononanoate transaminase activity"/>
    <property type="evidence" value="ECO:0007669"/>
    <property type="project" value="TreeGrafter"/>
</dbReference>
<dbReference type="InterPro" id="IPR049704">
    <property type="entry name" value="Aminotrans_3_PPA_site"/>
</dbReference>